<name>A0A1W7D5I9_9ACTN</name>
<dbReference type="InterPro" id="IPR001544">
    <property type="entry name" value="Aminotrans_IV"/>
</dbReference>
<dbReference type="AlphaFoldDB" id="A0A1W7D5I9"/>
<reference evidence="1 2" key="1">
    <citation type="submission" date="2017-05" db="EMBL/GenBank/DDBJ databases">
        <title>Complete genome sequence of Streptomyces sp. SCSIO 03032 revealed the diverse biosynthetic pathways for its bioactive secondary metabolites.</title>
        <authorList>
            <person name="Ma L."/>
            <person name="Zhu Y."/>
            <person name="Zhang W."/>
            <person name="Zhang G."/>
            <person name="Tian X."/>
            <person name="Zhang S."/>
            <person name="Zhang C."/>
        </authorList>
    </citation>
    <scope>NUCLEOTIDE SEQUENCE [LARGE SCALE GENOMIC DNA]</scope>
    <source>
        <strain evidence="1 2">SCSIO 03032</strain>
    </source>
</reference>
<dbReference type="EMBL" id="CP021121">
    <property type="protein sequence ID" value="ARQ72361.1"/>
    <property type="molecule type" value="Genomic_DNA"/>
</dbReference>
<dbReference type="RefSeq" id="WP_086162208.1">
    <property type="nucleotide sequence ID" value="NZ_CP021121.1"/>
</dbReference>
<evidence type="ECO:0000313" key="1">
    <source>
        <dbReference type="EMBL" id="ARQ72361.1"/>
    </source>
</evidence>
<keyword evidence="1" id="KW-0808">Transferase</keyword>
<organism evidence="1 2">
    <name type="scientific">Streptomyces marincola</name>
    <dbReference type="NCBI Taxonomy" id="2878388"/>
    <lineage>
        <taxon>Bacteria</taxon>
        <taxon>Bacillati</taxon>
        <taxon>Actinomycetota</taxon>
        <taxon>Actinomycetes</taxon>
        <taxon>Kitasatosporales</taxon>
        <taxon>Streptomycetaceae</taxon>
        <taxon>Streptomyces</taxon>
    </lineage>
</organism>
<dbReference type="Gene3D" id="3.20.10.10">
    <property type="entry name" value="D-amino Acid Aminotransferase, subunit A, domain 2"/>
    <property type="match status" value="1"/>
</dbReference>
<dbReference type="Proteomes" id="UP000194218">
    <property type="component" value="Chromosome"/>
</dbReference>
<dbReference type="SUPFAM" id="SSF56752">
    <property type="entry name" value="D-aminoacid aminotransferase-like PLP-dependent enzymes"/>
    <property type="match status" value="1"/>
</dbReference>
<dbReference type="NCBIfam" id="NF006734">
    <property type="entry name" value="PRK09266.1"/>
    <property type="match status" value="1"/>
</dbReference>
<gene>
    <name evidence="1" type="ORF">CAG99_14430</name>
</gene>
<accession>A0A1W7D5I9</accession>
<dbReference type="InterPro" id="IPR043131">
    <property type="entry name" value="BCAT-like_N"/>
</dbReference>
<dbReference type="InterPro" id="IPR036038">
    <property type="entry name" value="Aminotransferase-like"/>
</dbReference>
<keyword evidence="2" id="KW-1185">Reference proteome</keyword>
<dbReference type="OrthoDB" id="8912228at2"/>
<dbReference type="InterPro" id="IPR043132">
    <property type="entry name" value="BCAT-like_C"/>
</dbReference>
<protein>
    <submittedName>
        <fullName evidence="1">Aminotransferase</fullName>
    </submittedName>
</protein>
<dbReference type="Pfam" id="PF01063">
    <property type="entry name" value="Aminotran_4"/>
    <property type="match status" value="1"/>
</dbReference>
<dbReference type="GO" id="GO:0008483">
    <property type="term" value="F:transaminase activity"/>
    <property type="evidence" value="ECO:0007669"/>
    <property type="project" value="UniProtKB-KW"/>
</dbReference>
<evidence type="ECO:0000313" key="2">
    <source>
        <dbReference type="Proteomes" id="UP000194218"/>
    </source>
</evidence>
<dbReference type="KEGG" id="smao:CAG99_14430"/>
<keyword evidence="1" id="KW-0032">Aminotransferase</keyword>
<dbReference type="Gene3D" id="3.30.470.10">
    <property type="match status" value="1"/>
</dbReference>
<sequence length="258" mass="27677">MELNGRPADPESLKALALTNYGHFTSMRVDDQQVRGLALHLERLERDCRTVFGVRLDTGRVREYVRRVVSGQDGSFVVRVSVFDPALDMGHPSSPATPHILVTTRPAGPMPLPPLRVKTVSYVRDLPAVKHLGLFGALHARRAAQLSGFDDALFSGPDGLVSEGGTWNVGFIDADGAVVWPKGEVLPGVTMALLQQHHAHATSPVSLDEARAMRAAFATNTSIGVRAISAIDDTALPTEHPVLASLRDAYLSLPGDPA</sequence>
<proteinExistence type="predicted"/>